<accession>A0A812KJ99</accession>
<evidence type="ECO:0000256" key="1">
    <source>
        <dbReference type="SAM" id="MobiDB-lite"/>
    </source>
</evidence>
<sequence>MLLAKPELYQDLWADARMAEVVQYLRGSKSLELASSWKNPFKVEWHRLVEYAIRKSKSNELIITCGWYTPQKMKSELGFDKRDKYERNKLEYWVEEMTKGQLKLLQEEYMQQKLQMSCDIDPLAEPGDGNMDLADCKDNGSSDTDTCSECNEDSDSESQTTPKKGRKNKKATKAIENAGTVLNQLLRIQARVDICAEKLEKLSGFYVKYTPIFSWALPRALATMNGYASSLSGYHDEIAEIKSSYTASRKTICQKSLERLRDIVRETEKTCARFIMEETKLKRTLLKPPSKKDLTANDEGSQAKRQRSAGPVARSIAECVAAWQEDLTNSFDNGLVAWSDIFCETPHVLIVRVAFATFAALVKSVVLADSDFLRAGAFEKRLDYFYGNLKQWAKQNHQYLHMTALTKDQLGADTTLLAKYLQTLYGCVLADCGIEEESFLEVIYDGLVAINKFMSSIYHQPLWVEAVDAGQIADLGMDFMKAFNHAAAESLNLGVPRFKIMPKFHFFAHLVHYMRKACSKGDPSLNVLAYSCQLDEDFIGRISGQSRQVSIRTVHERSIQRYFLNLGLRW</sequence>
<proteinExistence type="predicted"/>
<dbReference type="Proteomes" id="UP000649617">
    <property type="component" value="Unassembled WGS sequence"/>
</dbReference>
<protein>
    <submittedName>
        <fullName evidence="2">Uncharacterized protein</fullName>
    </submittedName>
</protein>
<organism evidence="2 3">
    <name type="scientific">Symbiodinium pilosum</name>
    <name type="common">Dinoflagellate</name>
    <dbReference type="NCBI Taxonomy" id="2952"/>
    <lineage>
        <taxon>Eukaryota</taxon>
        <taxon>Sar</taxon>
        <taxon>Alveolata</taxon>
        <taxon>Dinophyceae</taxon>
        <taxon>Suessiales</taxon>
        <taxon>Symbiodiniaceae</taxon>
        <taxon>Symbiodinium</taxon>
    </lineage>
</organism>
<name>A0A812KJ99_SYMPI</name>
<evidence type="ECO:0000313" key="3">
    <source>
        <dbReference type="Proteomes" id="UP000649617"/>
    </source>
</evidence>
<gene>
    <name evidence="2" type="ORF">SPIL2461_LOCUS3497</name>
</gene>
<evidence type="ECO:0000313" key="2">
    <source>
        <dbReference type="EMBL" id="CAE7230697.1"/>
    </source>
</evidence>
<feature type="region of interest" description="Disordered" evidence="1">
    <location>
        <begin position="144"/>
        <end position="171"/>
    </location>
</feature>
<dbReference type="EMBL" id="CAJNIZ010004250">
    <property type="protein sequence ID" value="CAE7230697.1"/>
    <property type="molecule type" value="Genomic_DNA"/>
</dbReference>
<keyword evidence="3" id="KW-1185">Reference proteome</keyword>
<dbReference type="AlphaFoldDB" id="A0A812KJ99"/>
<comment type="caution">
    <text evidence="2">The sequence shown here is derived from an EMBL/GenBank/DDBJ whole genome shotgun (WGS) entry which is preliminary data.</text>
</comment>
<feature type="region of interest" description="Disordered" evidence="1">
    <location>
        <begin position="289"/>
        <end position="309"/>
    </location>
</feature>
<dbReference type="OrthoDB" id="406962at2759"/>
<reference evidence="2" key="1">
    <citation type="submission" date="2021-02" db="EMBL/GenBank/DDBJ databases">
        <authorList>
            <person name="Dougan E. K."/>
            <person name="Rhodes N."/>
            <person name="Thang M."/>
            <person name="Chan C."/>
        </authorList>
    </citation>
    <scope>NUCLEOTIDE SEQUENCE</scope>
</reference>